<accession>A0A0B7ATI9</accession>
<evidence type="ECO:0000313" key="1">
    <source>
        <dbReference type="EMBL" id="CEK84344.1"/>
    </source>
</evidence>
<organism evidence="1">
    <name type="scientific">Arion vulgaris</name>
    <dbReference type="NCBI Taxonomy" id="1028688"/>
    <lineage>
        <taxon>Eukaryota</taxon>
        <taxon>Metazoa</taxon>
        <taxon>Spiralia</taxon>
        <taxon>Lophotrochozoa</taxon>
        <taxon>Mollusca</taxon>
        <taxon>Gastropoda</taxon>
        <taxon>Heterobranchia</taxon>
        <taxon>Euthyneura</taxon>
        <taxon>Panpulmonata</taxon>
        <taxon>Eupulmonata</taxon>
        <taxon>Stylommatophora</taxon>
        <taxon>Helicina</taxon>
        <taxon>Arionoidea</taxon>
        <taxon>Arionidae</taxon>
        <taxon>Arion</taxon>
    </lineage>
</organism>
<protein>
    <submittedName>
        <fullName evidence="1">Uncharacterized protein</fullName>
    </submittedName>
</protein>
<dbReference type="EMBL" id="HACG01037479">
    <property type="protein sequence ID" value="CEK84344.1"/>
    <property type="molecule type" value="Transcribed_RNA"/>
</dbReference>
<sequence>MFQFNKIIFFITTFAPFYPNTNSRYAFGCENCYILFQPEISFAIHDLPSDTAETNWIQPMTVRDKIRVAFRDAGREYEAPLIHRKPMVYEILKPVHSEDESILWWLPPQNS</sequence>
<proteinExistence type="predicted"/>
<gene>
    <name evidence="1" type="primary">ORF142218</name>
</gene>
<dbReference type="AlphaFoldDB" id="A0A0B7ATI9"/>
<name>A0A0B7ATI9_9EUPU</name>
<reference evidence="1" key="1">
    <citation type="submission" date="2014-12" db="EMBL/GenBank/DDBJ databases">
        <title>Insight into the proteome of Arion vulgaris.</title>
        <authorList>
            <person name="Aradska J."/>
            <person name="Bulat T."/>
            <person name="Smidak R."/>
            <person name="Sarate P."/>
            <person name="Gangsoo J."/>
            <person name="Sialana F."/>
            <person name="Bilban M."/>
            <person name="Lubec G."/>
        </authorList>
    </citation>
    <scope>NUCLEOTIDE SEQUENCE</scope>
    <source>
        <tissue evidence="1">Skin</tissue>
    </source>
</reference>